<sequence length="127" mass="14237">MKLQLNSTYLLMAFILLLIELTIAVIGGSGFIRHTFGDYLVVILLYALLRGCTTLGIWSSSLIVLLFAYTVEFLQLTPFLSYLNLEQHTLAKLIFGSTFEVLDIVAYTLGILSILILETKLFNPRTS</sequence>
<reference evidence="3" key="1">
    <citation type="journal article" date="2019" name="Int. J. Syst. Evol. Microbiol.">
        <title>The Global Catalogue of Microorganisms (GCM) 10K type strain sequencing project: providing services to taxonomists for standard genome sequencing and annotation.</title>
        <authorList>
            <consortium name="The Broad Institute Genomics Platform"/>
            <consortium name="The Broad Institute Genome Sequencing Center for Infectious Disease"/>
            <person name="Wu L."/>
            <person name="Ma J."/>
        </authorList>
    </citation>
    <scope>NUCLEOTIDE SEQUENCE [LARGE SCALE GENOMIC DNA]</scope>
    <source>
        <strain evidence="3">CCUG 56098</strain>
    </source>
</reference>
<organism evidence="2 3">
    <name type="scientific">Winogradskyella rapida</name>
    <dbReference type="NCBI Taxonomy" id="549701"/>
    <lineage>
        <taxon>Bacteria</taxon>
        <taxon>Pseudomonadati</taxon>
        <taxon>Bacteroidota</taxon>
        <taxon>Flavobacteriia</taxon>
        <taxon>Flavobacteriales</taxon>
        <taxon>Flavobacteriaceae</taxon>
        <taxon>Winogradskyella</taxon>
    </lineage>
</organism>
<protein>
    <submittedName>
        <fullName evidence="2">DUF2809 domain-containing protein</fullName>
    </submittedName>
</protein>
<feature type="transmembrane region" description="Helical" evidence="1">
    <location>
        <begin position="12"/>
        <end position="32"/>
    </location>
</feature>
<keyword evidence="1" id="KW-1133">Transmembrane helix</keyword>
<feature type="transmembrane region" description="Helical" evidence="1">
    <location>
        <begin position="39"/>
        <end position="69"/>
    </location>
</feature>
<feature type="transmembrane region" description="Helical" evidence="1">
    <location>
        <begin position="89"/>
        <end position="117"/>
    </location>
</feature>
<name>A0ABW3KQF3_9FLAO</name>
<dbReference type="EMBL" id="JBHTKM010000063">
    <property type="protein sequence ID" value="MFD1016025.1"/>
    <property type="molecule type" value="Genomic_DNA"/>
</dbReference>
<dbReference type="Proteomes" id="UP001597086">
    <property type="component" value="Unassembled WGS sequence"/>
</dbReference>
<evidence type="ECO:0000313" key="3">
    <source>
        <dbReference type="Proteomes" id="UP001597086"/>
    </source>
</evidence>
<dbReference type="Pfam" id="PF10990">
    <property type="entry name" value="DUF2809"/>
    <property type="match status" value="1"/>
</dbReference>
<evidence type="ECO:0000313" key="2">
    <source>
        <dbReference type="EMBL" id="MFD1016025.1"/>
    </source>
</evidence>
<gene>
    <name evidence="2" type="ORF">ACFQ13_08855</name>
</gene>
<evidence type="ECO:0000256" key="1">
    <source>
        <dbReference type="SAM" id="Phobius"/>
    </source>
</evidence>
<proteinExistence type="predicted"/>
<keyword evidence="1" id="KW-0812">Transmembrane</keyword>
<keyword evidence="1" id="KW-0472">Membrane</keyword>
<accession>A0ABW3KQF3</accession>
<comment type="caution">
    <text evidence="2">The sequence shown here is derived from an EMBL/GenBank/DDBJ whole genome shotgun (WGS) entry which is preliminary data.</text>
</comment>
<dbReference type="RefSeq" id="WP_386116369.1">
    <property type="nucleotide sequence ID" value="NZ_JBHTKM010000063.1"/>
</dbReference>
<keyword evidence="3" id="KW-1185">Reference proteome</keyword>
<dbReference type="InterPro" id="IPR021257">
    <property type="entry name" value="DUF2809"/>
</dbReference>